<keyword evidence="2" id="KW-0732">Signal</keyword>
<feature type="region of interest" description="Disordered" evidence="1">
    <location>
        <begin position="34"/>
        <end position="67"/>
    </location>
</feature>
<protein>
    <submittedName>
        <fullName evidence="3">Uncharacterized protein</fullName>
    </submittedName>
</protein>
<gene>
    <name evidence="3" type="ORF">GCK32_008753</name>
</gene>
<evidence type="ECO:0000256" key="2">
    <source>
        <dbReference type="SAM" id="SignalP"/>
    </source>
</evidence>
<feature type="signal peptide" evidence="2">
    <location>
        <begin position="1"/>
        <end position="19"/>
    </location>
</feature>
<feature type="compositionally biased region" description="Low complexity" evidence="1">
    <location>
        <begin position="34"/>
        <end position="50"/>
    </location>
</feature>
<evidence type="ECO:0000313" key="4">
    <source>
        <dbReference type="Proteomes" id="UP001331761"/>
    </source>
</evidence>
<dbReference type="EMBL" id="WIXE01008419">
    <property type="protein sequence ID" value="KAK5979341.1"/>
    <property type="molecule type" value="Genomic_DNA"/>
</dbReference>
<dbReference type="AlphaFoldDB" id="A0AAN8FGI8"/>
<proteinExistence type="predicted"/>
<keyword evidence="4" id="KW-1185">Reference proteome</keyword>
<feature type="region of interest" description="Disordered" evidence="1">
    <location>
        <begin position="117"/>
        <end position="142"/>
    </location>
</feature>
<feature type="non-terminal residue" evidence="3">
    <location>
        <position position="142"/>
    </location>
</feature>
<feature type="chain" id="PRO_5042953116" evidence="2">
    <location>
        <begin position="20"/>
        <end position="142"/>
    </location>
</feature>
<organism evidence="3 4">
    <name type="scientific">Trichostrongylus colubriformis</name>
    <name type="common">Black scour worm</name>
    <dbReference type="NCBI Taxonomy" id="6319"/>
    <lineage>
        <taxon>Eukaryota</taxon>
        <taxon>Metazoa</taxon>
        <taxon>Ecdysozoa</taxon>
        <taxon>Nematoda</taxon>
        <taxon>Chromadorea</taxon>
        <taxon>Rhabditida</taxon>
        <taxon>Rhabditina</taxon>
        <taxon>Rhabditomorpha</taxon>
        <taxon>Strongyloidea</taxon>
        <taxon>Trichostrongylidae</taxon>
        <taxon>Trichostrongylus</taxon>
    </lineage>
</organism>
<accession>A0AAN8FGI8</accession>
<evidence type="ECO:0000256" key="1">
    <source>
        <dbReference type="SAM" id="MobiDB-lite"/>
    </source>
</evidence>
<evidence type="ECO:0000313" key="3">
    <source>
        <dbReference type="EMBL" id="KAK5979341.1"/>
    </source>
</evidence>
<reference evidence="3 4" key="1">
    <citation type="submission" date="2019-10" db="EMBL/GenBank/DDBJ databases">
        <title>Assembly and Annotation for the nematode Trichostrongylus colubriformis.</title>
        <authorList>
            <person name="Martin J."/>
        </authorList>
    </citation>
    <scope>NUCLEOTIDE SEQUENCE [LARGE SCALE GENOMIC DNA]</scope>
    <source>
        <strain evidence="3">G859</strain>
        <tissue evidence="3">Whole worm</tissue>
    </source>
</reference>
<name>A0AAN8FGI8_TRICO</name>
<dbReference type="Proteomes" id="UP001331761">
    <property type="component" value="Unassembled WGS sequence"/>
</dbReference>
<sequence>MYRYTLVAIAVFAAASADARSSIEDIAVEFEATTPPIASSTSPSNESSQSNDTQKSLQKSPGEPQLIGLLGLSSNVAPWPSNSGYGQGAPNGGPCCCCGSGGAEGYGWRIPGMEGSFRGLDQNGVPHGPSIPMGPGSYGSPA</sequence>
<comment type="caution">
    <text evidence="3">The sequence shown here is derived from an EMBL/GenBank/DDBJ whole genome shotgun (WGS) entry which is preliminary data.</text>
</comment>